<evidence type="ECO:0000256" key="1">
    <source>
        <dbReference type="SAM" id="MobiDB-lite"/>
    </source>
</evidence>
<protein>
    <submittedName>
        <fullName evidence="3">LAFE_0G06458g1_1</fullName>
    </submittedName>
</protein>
<dbReference type="EMBL" id="LT598486">
    <property type="protein sequence ID" value="SCW03257.1"/>
    <property type="molecule type" value="Genomic_DNA"/>
</dbReference>
<evidence type="ECO:0000313" key="3">
    <source>
        <dbReference type="EMBL" id="SCW03257.1"/>
    </source>
</evidence>
<gene>
    <name evidence="3" type="ORF">LAFE_0G06458G</name>
</gene>
<keyword evidence="2" id="KW-0472">Membrane</keyword>
<dbReference type="AlphaFoldDB" id="A0A1G4MH75"/>
<feature type="transmembrane region" description="Helical" evidence="2">
    <location>
        <begin position="18"/>
        <end position="41"/>
    </location>
</feature>
<feature type="region of interest" description="Disordered" evidence="1">
    <location>
        <begin position="167"/>
        <end position="189"/>
    </location>
</feature>
<accession>A0A1G4MH75</accession>
<keyword evidence="2" id="KW-1133">Transmembrane helix</keyword>
<organism evidence="3 4">
    <name type="scientific">Lachancea fermentati</name>
    <name type="common">Zygosaccharomyces fermentati</name>
    <dbReference type="NCBI Taxonomy" id="4955"/>
    <lineage>
        <taxon>Eukaryota</taxon>
        <taxon>Fungi</taxon>
        <taxon>Dikarya</taxon>
        <taxon>Ascomycota</taxon>
        <taxon>Saccharomycotina</taxon>
        <taxon>Saccharomycetes</taxon>
        <taxon>Saccharomycetales</taxon>
        <taxon>Saccharomycetaceae</taxon>
        <taxon>Lachancea</taxon>
    </lineage>
</organism>
<name>A0A1G4MH75_LACFM</name>
<evidence type="ECO:0000313" key="4">
    <source>
        <dbReference type="Proteomes" id="UP000190831"/>
    </source>
</evidence>
<keyword evidence="4" id="KW-1185">Reference proteome</keyword>
<dbReference type="Proteomes" id="UP000190831">
    <property type="component" value="Chromosome G"/>
</dbReference>
<evidence type="ECO:0000256" key="2">
    <source>
        <dbReference type="SAM" id="Phobius"/>
    </source>
</evidence>
<sequence>MFARLVCVNSHSFKVQSIFLFIFFILLRASLHVCVCPEMVVTVTNSSRRRVNTSAHGPRSGLICLALAARFFWRVSIHLAPGLTGARCHLAAQRALLLLPESAKHHSQLLACESCFCSIVIYGAYDGPVHQQTLAVFQKRRPLPGVAMLFSLFARIGLKIPPTTPHAMASECPEQQCDTKRNATTAPAT</sequence>
<keyword evidence="2" id="KW-0812">Transmembrane</keyword>
<reference evidence="3 4" key="1">
    <citation type="submission" date="2016-03" db="EMBL/GenBank/DDBJ databases">
        <authorList>
            <person name="Devillers H."/>
        </authorList>
    </citation>
    <scope>NUCLEOTIDE SEQUENCE [LARGE SCALE GENOMIC DNA]</scope>
    <source>
        <strain evidence="3">CBS 6772</strain>
    </source>
</reference>
<proteinExistence type="predicted"/>